<dbReference type="Proteomes" id="UP000593573">
    <property type="component" value="Unassembled WGS sequence"/>
</dbReference>
<dbReference type="AlphaFoldDB" id="A0A7J8VZG9"/>
<proteinExistence type="predicted"/>
<name>A0A7J8VZG9_9ROSI</name>
<dbReference type="OrthoDB" id="966987at2759"/>
<comment type="caution">
    <text evidence="1">The sequence shown here is derived from an EMBL/GenBank/DDBJ whole genome shotgun (WGS) entry which is preliminary data.</text>
</comment>
<feature type="non-terminal residue" evidence="1">
    <location>
        <position position="246"/>
    </location>
</feature>
<reference evidence="1 2" key="1">
    <citation type="journal article" date="2019" name="Genome Biol. Evol.">
        <title>Insights into the evolution of the New World diploid cottons (Gossypium, subgenus Houzingenia) based on genome sequencing.</title>
        <authorList>
            <person name="Grover C.E."/>
            <person name="Arick M.A. 2nd"/>
            <person name="Thrash A."/>
            <person name="Conover J.L."/>
            <person name="Sanders W.S."/>
            <person name="Peterson D.G."/>
            <person name="Frelichowski J.E."/>
            <person name="Scheffler J.A."/>
            <person name="Scheffler B.E."/>
            <person name="Wendel J.F."/>
        </authorList>
    </citation>
    <scope>NUCLEOTIDE SEQUENCE [LARGE SCALE GENOMIC DNA]</scope>
    <source>
        <strain evidence="1">57</strain>
        <tissue evidence="1">Leaf</tissue>
    </source>
</reference>
<gene>
    <name evidence="1" type="ORF">Goklo_000851</name>
</gene>
<organism evidence="1 2">
    <name type="scientific">Gossypium klotzschianum</name>
    <dbReference type="NCBI Taxonomy" id="34286"/>
    <lineage>
        <taxon>Eukaryota</taxon>
        <taxon>Viridiplantae</taxon>
        <taxon>Streptophyta</taxon>
        <taxon>Embryophyta</taxon>
        <taxon>Tracheophyta</taxon>
        <taxon>Spermatophyta</taxon>
        <taxon>Magnoliopsida</taxon>
        <taxon>eudicotyledons</taxon>
        <taxon>Gunneridae</taxon>
        <taxon>Pentapetalae</taxon>
        <taxon>rosids</taxon>
        <taxon>malvids</taxon>
        <taxon>Malvales</taxon>
        <taxon>Malvaceae</taxon>
        <taxon>Malvoideae</taxon>
        <taxon>Gossypium</taxon>
    </lineage>
</organism>
<accession>A0A7J8VZG9</accession>
<protein>
    <recommendedName>
        <fullName evidence="3">DUF4283 domain-containing protein</fullName>
    </recommendedName>
</protein>
<evidence type="ECO:0008006" key="3">
    <source>
        <dbReference type="Google" id="ProtNLM"/>
    </source>
</evidence>
<evidence type="ECO:0000313" key="1">
    <source>
        <dbReference type="EMBL" id="MBA0667824.1"/>
    </source>
</evidence>
<evidence type="ECO:0000313" key="2">
    <source>
        <dbReference type="Proteomes" id="UP000593573"/>
    </source>
</evidence>
<dbReference type="EMBL" id="JABFAB010000013">
    <property type="protein sequence ID" value="MBA0667824.1"/>
    <property type="molecule type" value="Genomic_DNA"/>
</dbReference>
<sequence>TRKTYNPDSLRAQEKSIWKTKKKFEIQVAGQNLFMIMFEAEEDLEQILEDNQGKIWLSFKYENLLTFYFRCGHLCHGVKNYMAISSEDHKKAEDDLPYSLALKAESSLLRRESLKFSFSTKKTMNQCYYTGDEAMSKDGGSSTEVLRKDQRKISQNPCVEVDNLERGDSMINTVMGKRKNTKDLLEETELSLSFGDGVKILKLVKWSLDVSVQSDSLRLTLEHDSTPLQIVSAVASWHADRKLAAD</sequence>
<keyword evidence="2" id="KW-1185">Reference proteome</keyword>